<dbReference type="Pfam" id="PF06114">
    <property type="entry name" value="Peptidase_M78"/>
    <property type="match status" value="1"/>
</dbReference>
<name>A0A271VQF8_VIBMT</name>
<accession>A0A271VQF8</accession>
<reference evidence="3" key="1">
    <citation type="submission" date="2017-07" db="EMBL/GenBank/DDBJ databases">
        <authorList>
            <person name="Boucher Y."/>
            <person name="Orata F.D."/>
        </authorList>
    </citation>
    <scope>NUCLEOTIDE SEQUENCE [LARGE SCALE GENOMIC DNA]</scope>
    <source>
        <strain evidence="3">OYP9E10</strain>
    </source>
</reference>
<evidence type="ECO:0000313" key="3">
    <source>
        <dbReference type="Proteomes" id="UP000216173"/>
    </source>
</evidence>
<sequence>MEQFKLPSKTTIYKKVRECGPSKAILKRILPEWWDDDLLQTNAGLLQFALLLKNRLGIQMDFDQSGAVSFHLLPVSLQFKKRSTTDLDKLSDSSLLIQAIGKTFIRSLRYNELEQDLEQFFSTLSLVKHIDLDRVVGLLWKYNIPVLYLENFPTSFSRPAGTIVRDGDLFAIILSHKHKSPSTQLFVLLHEIGHMKFGHLNNSGLLTDVSISALGESLKEETDQQEIEADNFALDVLRNGIDIQRVIKEIGFIQRPAELALHAQKMNKEMDVNPGHFALTYGRETRNWPLAHQALKFLEQGDAQSIFKKHYLGAIEKFEFKKDDLELLERMQ</sequence>
<dbReference type="RefSeq" id="WP_055043672.1">
    <property type="nucleotide sequence ID" value="NZ_CP035686.1"/>
</dbReference>
<dbReference type="Proteomes" id="UP000216173">
    <property type="component" value="Unassembled WGS sequence"/>
</dbReference>
<protein>
    <submittedName>
        <fullName evidence="2">ImmA/IrrE family metallo-endopeptidase</fullName>
    </submittedName>
</protein>
<comment type="caution">
    <text evidence="2">The sequence shown here is derived from an EMBL/GenBank/DDBJ whole genome shotgun (WGS) entry which is preliminary data.</text>
</comment>
<dbReference type="Gene3D" id="1.10.10.2910">
    <property type="match status" value="1"/>
</dbReference>
<evidence type="ECO:0000313" key="2">
    <source>
        <dbReference type="EMBL" id="PAR20256.1"/>
    </source>
</evidence>
<dbReference type="InterPro" id="IPR010359">
    <property type="entry name" value="IrrE_HExxH"/>
</dbReference>
<organism evidence="2 3">
    <name type="scientific">Vibrio metoecus</name>
    <dbReference type="NCBI Taxonomy" id="1481663"/>
    <lineage>
        <taxon>Bacteria</taxon>
        <taxon>Pseudomonadati</taxon>
        <taxon>Pseudomonadota</taxon>
        <taxon>Gammaproteobacteria</taxon>
        <taxon>Vibrionales</taxon>
        <taxon>Vibrionaceae</taxon>
        <taxon>Vibrio</taxon>
    </lineage>
</organism>
<dbReference type="AlphaFoldDB" id="A0A271VQF8"/>
<feature type="domain" description="IrrE N-terminal-like" evidence="1">
    <location>
        <begin position="170"/>
        <end position="236"/>
    </location>
</feature>
<dbReference type="EMBL" id="NMSH01000020">
    <property type="protein sequence ID" value="PAR20256.1"/>
    <property type="molecule type" value="Genomic_DNA"/>
</dbReference>
<proteinExistence type="predicted"/>
<gene>
    <name evidence="2" type="ORF">CGU03_12875</name>
</gene>
<evidence type="ECO:0000259" key="1">
    <source>
        <dbReference type="Pfam" id="PF06114"/>
    </source>
</evidence>